<name>A0A4R3M2Y7_9HYPH</name>
<accession>A0A4R3M2Y7</accession>
<feature type="domain" description="N-acetyltransferase" evidence="1">
    <location>
        <begin position="11"/>
        <end position="172"/>
    </location>
</feature>
<proteinExistence type="predicted"/>
<dbReference type="OrthoDB" id="7843527at2"/>
<keyword evidence="3" id="KW-1185">Reference proteome</keyword>
<evidence type="ECO:0000259" key="1">
    <source>
        <dbReference type="PROSITE" id="PS51186"/>
    </source>
</evidence>
<evidence type="ECO:0000313" key="3">
    <source>
        <dbReference type="Proteomes" id="UP000294664"/>
    </source>
</evidence>
<sequence>MHAVPHDTAPPVIRRLWPGEGPRLRDHLLRLDAESRRTRFGSTVSDAFIVHHAERAFTAGAVMLGAFVDGDLRAAAEIYPLTALLASEAEAAFSVETAYQNHGFGTLLMARVVLAARNRGIRTLQMNCLAYNRPMQQVARKFDAVLAFDSDWVVAELKAPFPTVFSMAEEADAEARGVAGAIVQAQRAAAGRMMRVLLPEPAAA</sequence>
<dbReference type="SUPFAM" id="SSF55729">
    <property type="entry name" value="Acyl-CoA N-acyltransferases (Nat)"/>
    <property type="match status" value="1"/>
</dbReference>
<protein>
    <submittedName>
        <fullName evidence="2">Acetyltransferase (GNAT) family protein</fullName>
    </submittedName>
</protein>
<comment type="caution">
    <text evidence="2">The sequence shown here is derived from an EMBL/GenBank/DDBJ whole genome shotgun (WGS) entry which is preliminary data.</text>
</comment>
<evidence type="ECO:0000313" key="2">
    <source>
        <dbReference type="EMBL" id="TCT05627.1"/>
    </source>
</evidence>
<gene>
    <name evidence="2" type="ORF">EDC64_104184</name>
</gene>
<dbReference type="AlphaFoldDB" id="A0A4R3M2Y7"/>
<dbReference type="InterPro" id="IPR000182">
    <property type="entry name" value="GNAT_dom"/>
</dbReference>
<dbReference type="InterPro" id="IPR016181">
    <property type="entry name" value="Acyl_CoA_acyltransferase"/>
</dbReference>
<dbReference type="Pfam" id="PF00583">
    <property type="entry name" value="Acetyltransf_1"/>
    <property type="match status" value="1"/>
</dbReference>
<dbReference type="EMBL" id="SMAI01000004">
    <property type="protein sequence ID" value="TCT05627.1"/>
    <property type="molecule type" value="Genomic_DNA"/>
</dbReference>
<reference evidence="2 3" key="1">
    <citation type="submission" date="2019-03" db="EMBL/GenBank/DDBJ databases">
        <title>Genomic Encyclopedia of Type Strains, Phase IV (KMG-IV): sequencing the most valuable type-strain genomes for metagenomic binning, comparative biology and taxonomic classification.</title>
        <authorList>
            <person name="Goeker M."/>
        </authorList>
    </citation>
    <scope>NUCLEOTIDE SEQUENCE [LARGE SCALE GENOMIC DNA]</scope>
    <source>
        <strain evidence="2 3">DSM 9035</strain>
    </source>
</reference>
<keyword evidence="2" id="KW-0808">Transferase</keyword>
<dbReference type="RefSeq" id="WP_132030965.1">
    <property type="nucleotide sequence ID" value="NZ_SMAI01000004.1"/>
</dbReference>
<dbReference type="Proteomes" id="UP000294664">
    <property type="component" value="Unassembled WGS sequence"/>
</dbReference>
<dbReference type="Gene3D" id="3.40.630.30">
    <property type="match status" value="1"/>
</dbReference>
<dbReference type="CDD" id="cd04301">
    <property type="entry name" value="NAT_SF"/>
    <property type="match status" value="1"/>
</dbReference>
<dbReference type="PROSITE" id="PS51186">
    <property type="entry name" value="GNAT"/>
    <property type="match status" value="1"/>
</dbReference>
<dbReference type="GO" id="GO:0016747">
    <property type="term" value="F:acyltransferase activity, transferring groups other than amino-acyl groups"/>
    <property type="evidence" value="ECO:0007669"/>
    <property type="project" value="InterPro"/>
</dbReference>
<organism evidence="2 3">
    <name type="scientific">Aquabacter spiritensis</name>
    <dbReference type="NCBI Taxonomy" id="933073"/>
    <lineage>
        <taxon>Bacteria</taxon>
        <taxon>Pseudomonadati</taxon>
        <taxon>Pseudomonadota</taxon>
        <taxon>Alphaproteobacteria</taxon>
        <taxon>Hyphomicrobiales</taxon>
        <taxon>Xanthobacteraceae</taxon>
        <taxon>Aquabacter</taxon>
    </lineage>
</organism>